<keyword evidence="2" id="KW-1185">Reference proteome</keyword>
<proteinExistence type="predicted"/>
<protein>
    <submittedName>
        <fullName evidence="1">Uncharacterized protein</fullName>
    </submittedName>
</protein>
<evidence type="ECO:0000313" key="2">
    <source>
        <dbReference type="Proteomes" id="UP001157502"/>
    </source>
</evidence>
<dbReference type="Proteomes" id="UP001157502">
    <property type="component" value="Chromosome 21"/>
</dbReference>
<reference evidence="1" key="1">
    <citation type="submission" date="2021-05" db="EMBL/GenBank/DDBJ databases">
        <authorList>
            <person name="Pan Q."/>
            <person name="Jouanno E."/>
            <person name="Zahm M."/>
            <person name="Klopp C."/>
            <person name="Cabau C."/>
            <person name="Louis A."/>
            <person name="Berthelot C."/>
            <person name="Parey E."/>
            <person name="Roest Crollius H."/>
            <person name="Montfort J."/>
            <person name="Robinson-Rechavi M."/>
            <person name="Bouchez O."/>
            <person name="Lampietro C."/>
            <person name="Lopez Roques C."/>
            <person name="Donnadieu C."/>
            <person name="Postlethwait J."/>
            <person name="Bobe J."/>
            <person name="Dillon D."/>
            <person name="Chandos A."/>
            <person name="von Hippel F."/>
            <person name="Guiguen Y."/>
        </authorList>
    </citation>
    <scope>NUCLEOTIDE SEQUENCE</scope>
    <source>
        <strain evidence="1">YG-Jan2019</strain>
    </source>
</reference>
<dbReference type="EMBL" id="CM055748">
    <property type="protein sequence ID" value="KAJ7995364.1"/>
    <property type="molecule type" value="Genomic_DNA"/>
</dbReference>
<gene>
    <name evidence="1" type="ORF">DPEC_G00243800</name>
</gene>
<evidence type="ECO:0000313" key="1">
    <source>
        <dbReference type="EMBL" id="KAJ7995364.1"/>
    </source>
</evidence>
<accession>A0ACC2FVA1</accession>
<sequence>MFFPGAAPPSVGKMPDQRLGGYDVGEVSLCRSTAETVAKELFLLFNCAGLPKDLMKLLLAPPCANPNPALAYLCLPLSDRWALIQCINQILKSM</sequence>
<comment type="caution">
    <text evidence="1">The sequence shown here is derived from an EMBL/GenBank/DDBJ whole genome shotgun (WGS) entry which is preliminary data.</text>
</comment>
<name>A0ACC2FVA1_DALPE</name>
<organism evidence="1 2">
    <name type="scientific">Dallia pectoralis</name>
    <name type="common">Alaska blackfish</name>
    <dbReference type="NCBI Taxonomy" id="75939"/>
    <lineage>
        <taxon>Eukaryota</taxon>
        <taxon>Metazoa</taxon>
        <taxon>Chordata</taxon>
        <taxon>Craniata</taxon>
        <taxon>Vertebrata</taxon>
        <taxon>Euteleostomi</taxon>
        <taxon>Actinopterygii</taxon>
        <taxon>Neopterygii</taxon>
        <taxon>Teleostei</taxon>
        <taxon>Protacanthopterygii</taxon>
        <taxon>Esociformes</taxon>
        <taxon>Umbridae</taxon>
        <taxon>Dallia</taxon>
    </lineage>
</organism>